<protein>
    <recommendedName>
        <fullName evidence="3">DUF1841 domain-containing protein</fullName>
    </recommendedName>
</protein>
<evidence type="ECO:0008006" key="3">
    <source>
        <dbReference type="Google" id="ProtNLM"/>
    </source>
</evidence>
<dbReference type="EMBL" id="CP011971">
    <property type="protein sequence ID" value="AMN46292.1"/>
    <property type="molecule type" value="Genomic_DNA"/>
</dbReference>
<reference evidence="1 2" key="1">
    <citation type="submission" date="2015-06" db="EMBL/GenBank/DDBJ databases">
        <title>A Comprehensive Approach to Explore the Metabolic and Phylogenetic Diversity of Bacterial Steroid Degradation in the Environment: Testosterone as an Example.</title>
        <authorList>
            <person name="Yang F.-C."/>
            <person name="Chen Y.-L."/>
            <person name="Yu C.-P."/>
            <person name="Tang S.-L."/>
            <person name="Wang P.-H."/>
            <person name="Ismail W."/>
            <person name="Wang C.-H."/>
            <person name="Yang C.-Y."/>
            <person name="Chiang Y.-R."/>
        </authorList>
    </citation>
    <scope>NUCLEOTIDE SEQUENCE [LARGE SCALE GENOMIC DNA]</scope>
    <source>
        <strain evidence="1 2">DSM 18526</strain>
    </source>
</reference>
<dbReference type="AlphaFoldDB" id="A0A127F763"/>
<dbReference type="PATRIC" id="fig|465721.4.peg.869"/>
<sequence>MPMDLTRSTITLMPFFDTHSRDQLRQAYVQAWRKRREGLPMEPLEIQIADVIELHPEYQAALEQPVGALARDYMPEGDESNPFLHMGLHLAVRDQLATDRPRGIREAFHKAVRRLASQHDAEHRFAECLAEALWEAQRAGRPPDEQAYLQRVRGIS</sequence>
<dbReference type="RefSeq" id="WP_210399169.1">
    <property type="nucleotide sequence ID" value="NZ_CP011971.1"/>
</dbReference>
<organism evidence="1 2">
    <name type="scientific">Steroidobacter denitrificans</name>
    <dbReference type="NCBI Taxonomy" id="465721"/>
    <lineage>
        <taxon>Bacteria</taxon>
        <taxon>Pseudomonadati</taxon>
        <taxon>Pseudomonadota</taxon>
        <taxon>Gammaproteobacteria</taxon>
        <taxon>Steroidobacterales</taxon>
        <taxon>Steroidobacteraceae</taxon>
        <taxon>Steroidobacter</taxon>
    </lineage>
</organism>
<dbReference type="InterPro" id="IPR014993">
    <property type="entry name" value="DUF1841"/>
</dbReference>
<evidence type="ECO:0000313" key="1">
    <source>
        <dbReference type="EMBL" id="AMN46292.1"/>
    </source>
</evidence>
<evidence type="ECO:0000313" key="2">
    <source>
        <dbReference type="Proteomes" id="UP000070250"/>
    </source>
</evidence>
<gene>
    <name evidence="1" type="ORF">ACG33_04055</name>
</gene>
<dbReference type="Proteomes" id="UP000070250">
    <property type="component" value="Chromosome"/>
</dbReference>
<dbReference type="KEGG" id="sdf:ACG33_04055"/>
<dbReference type="STRING" id="465721.ACG33_04055"/>
<proteinExistence type="predicted"/>
<dbReference type="Pfam" id="PF08897">
    <property type="entry name" value="DUF1841"/>
    <property type="match status" value="1"/>
</dbReference>
<name>A0A127F763_STEDE</name>
<accession>A0A127F763</accession>
<keyword evidence="2" id="KW-1185">Reference proteome</keyword>